<gene>
    <name evidence="4" type="ORF">TM35_000201050</name>
</gene>
<feature type="region of interest" description="Disordered" evidence="2">
    <location>
        <begin position="413"/>
        <end position="454"/>
    </location>
</feature>
<feature type="region of interest" description="Disordered" evidence="2">
    <location>
        <begin position="100"/>
        <end position="126"/>
    </location>
</feature>
<dbReference type="AlphaFoldDB" id="A0A1X0NSL3"/>
<dbReference type="SMART" id="SM00164">
    <property type="entry name" value="TBC"/>
    <property type="match status" value="1"/>
</dbReference>
<keyword evidence="1" id="KW-0343">GTPase activation</keyword>
<name>A0A1X0NSL3_9TRYP</name>
<dbReference type="GO" id="GO:0005096">
    <property type="term" value="F:GTPase activator activity"/>
    <property type="evidence" value="ECO:0007669"/>
    <property type="project" value="UniProtKB-KW"/>
</dbReference>
<evidence type="ECO:0000256" key="1">
    <source>
        <dbReference type="ARBA" id="ARBA00022468"/>
    </source>
</evidence>
<proteinExistence type="predicted"/>
<evidence type="ECO:0000259" key="3">
    <source>
        <dbReference type="PROSITE" id="PS50086"/>
    </source>
</evidence>
<organism evidence="4 5">
    <name type="scientific">Trypanosoma theileri</name>
    <dbReference type="NCBI Taxonomy" id="67003"/>
    <lineage>
        <taxon>Eukaryota</taxon>
        <taxon>Discoba</taxon>
        <taxon>Euglenozoa</taxon>
        <taxon>Kinetoplastea</taxon>
        <taxon>Metakinetoplastina</taxon>
        <taxon>Trypanosomatida</taxon>
        <taxon>Trypanosomatidae</taxon>
        <taxon>Trypanosoma</taxon>
    </lineage>
</organism>
<dbReference type="InterPro" id="IPR035969">
    <property type="entry name" value="Rab-GAP_TBC_sf"/>
</dbReference>
<dbReference type="PANTHER" id="PTHR22957">
    <property type="entry name" value="TBC1 DOMAIN FAMILY MEMBER GTPASE-ACTIVATING PROTEIN"/>
    <property type="match status" value="1"/>
</dbReference>
<keyword evidence="5" id="KW-1185">Reference proteome</keyword>
<dbReference type="Gene3D" id="1.10.8.270">
    <property type="entry name" value="putative rabgap domain of human tbc1 domain family member 14 like domains"/>
    <property type="match status" value="1"/>
</dbReference>
<evidence type="ECO:0000313" key="5">
    <source>
        <dbReference type="Proteomes" id="UP000192257"/>
    </source>
</evidence>
<feature type="compositionally biased region" description="Basic and acidic residues" evidence="2">
    <location>
        <begin position="445"/>
        <end position="454"/>
    </location>
</feature>
<protein>
    <submittedName>
        <fullName evidence="4">RabGTPase-activating protein</fullName>
    </submittedName>
</protein>
<dbReference type="InterPro" id="IPR000195">
    <property type="entry name" value="Rab-GAP-TBC_dom"/>
</dbReference>
<dbReference type="PROSITE" id="PS50086">
    <property type="entry name" value="TBC_RABGAP"/>
    <property type="match status" value="1"/>
</dbReference>
<dbReference type="EMBL" id="NBCO01000020">
    <property type="protein sequence ID" value="ORC87696.1"/>
    <property type="molecule type" value="Genomic_DNA"/>
</dbReference>
<dbReference type="VEuPathDB" id="TriTrypDB:TM35_000201050"/>
<reference evidence="4 5" key="1">
    <citation type="submission" date="2017-03" db="EMBL/GenBank/DDBJ databases">
        <title>An alternative strategy for trypanosome survival in the mammalian bloodstream revealed through genome and transcriptome analysis of the ubiquitous bovine parasite Trypanosoma (Megatrypanum) theileri.</title>
        <authorList>
            <person name="Kelly S."/>
            <person name="Ivens A."/>
            <person name="Mott A."/>
            <person name="O'Neill E."/>
            <person name="Emms D."/>
            <person name="Macleod O."/>
            <person name="Voorheis P."/>
            <person name="Matthews J."/>
            <person name="Matthews K."/>
            <person name="Carrington M."/>
        </authorList>
    </citation>
    <scope>NUCLEOTIDE SEQUENCE [LARGE SCALE GENOMIC DNA]</scope>
    <source>
        <strain evidence="4">Edinburgh</strain>
    </source>
</reference>
<evidence type="ECO:0000313" key="4">
    <source>
        <dbReference type="EMBL" id="ORC87696.1"/>
    </source>
</evidence>
<dbReference type="Gene3D" id="1.10.472.80">
    <property type="entry name" value="Ypt/Rab-GAP domain of gyp1p, domain 3"/>
    <property type="match status" value="1"/>
</dbReference>
<feature type="compositionally biased region" description="Low complexity" evidence="2">
    <location>
        <begin position="433"/>
        <end position="444"/>
    </location>
</feature>
<dbReference type="STRING" id="67003.A0A1X0NSL3"/>
<dbReference type="SUPFAM" id="SSF47923">
    <property type="entry name" value="Ypt/Rab-GAP domain of gyp1p"/>
    <property type="match status" value="2"/>
</dbReference>
<comment type="caution">
    <text evidence="4">The sequence shown here is derived from an EMBL/GenBank/DDBJ whole genome shotgun (WGS) entry which is preliminary data.</text>
</comment>
<accession>A0A1X0NSL3</accession>
<dbReference type="OrthoDB" id="27140at2759"/>
<feature type="compositionally biased region" description="Basic and acidic residues" evidence="2">
    <location>
        <begin position="422"/>
        <end position="431"/>
    </location>
</feature>
<feature type="compositionally biased region" description="Low complexity" evidence="2">
    <location>
        <begin position="110"/>
        <end position="119"/>
    </location>
</feature>
<evidence type="ECO:0000256" key="2">
    <source>
        <dbReference type="SAM" id="MobiDB-lite"/>
    </source>
</evidence>
<dbReference type="Proteomes" id="UP000192257">
    <property type="component" value="Unassembled WGS sequence"/>
</dbReference>
<sequence>MEELLYIHQSLQESQVADALLHRCLNFAAHRTVRLLHSLRWRLLLGLLSVDVNADNYTEEWIQSTRKHIEEWNNIHNTVEQRSRTVASVGQHSQKKICFGDSDSSDDDNNNNNGENVDNSKVENPLQPTAGGAYALRYLVDEIRTIALKDIVRLHWDLPLFEQENIKETLLNILVNYCLRHNCEYRQGMHEIAAFVLYLTHTDAFLIHNLSREDAGVHTTLLHTFTIVCPLEGVTALSFFIFESIMTSRGLNLSKWFYKNHADDSMRDDIVSAAHKVQGEFLERLDPVLHNQMNVVYSIEGTSYLIRWLRLLFLREFSLIQCADLWDVFLSERFLLGESVYNLSESTVTMFAAVMLLYVKSELMMDCIDALRRVMKYPPVEEIGPLVEMTIAHMRPQRNEMRRHFTPPENEQLQTLIQQQQQKERERKEEEGQQYNNNNNNNNNRGEENKEIEEERIVPKPTRHEMMNQQGLILMTIIENLEKHCFPRANLSPEETVLIMDNYVQSVAELKRVRDVLLSDIENNLYD</sequence>
<dbReference type="Pfam" id="PF00566">
    <property type="entry name" value="RabGAP-TBC"/>
    <property type="match status" value="1"/>
</dbReference>
<dbReference type="PANTHER" id="PTHR22957:SF337">
    <property type="entry name" value="TBC1 DOMAIN FAMILY MEMBER 5"/>
    <property type="match status" value="1"/>
</dbReference>
<dbReference type="RefSeq" id="XP_028881762.1">
    <property type="nucleotide sequence ID" value="XM_029026790.1"/>
</dbReference>
<feature type="domain" description="Rab-GAP TBC" evidence="3">
    <location>
        <begin position="31"/>
        <end position="333"/>
    </location>
</feature>
<dbReference type="GeneID" id="39986570"/>